<proteinExistence type="predicted"/>
<evidence type="ECO:0000256" key="2">
    <source>
        <dbReference type="ARBA" id="ARBA00012009"/>
    </source>
</evidence>
<evidence type="ECO:0000256" key="9">
    <source>
        <dbReference type="ARBA" id="ARBA00022833"/>
    </source>
</evidence>
<evidence type="ECO:0000256" key="5">
    <source>
        <dbReference type="ARBA" id="ARBA00022741"/>
    </source>
</evidence>
<dbReference type="Pfam" id="PF01504">
    <property type="entry name" value="PIP5K"/>
    <property type="match status" value="1"/>
</dbReference>
<keyword evidence="5 19" id="KW-0547">Nucleotide-binding</keyword>
<dbReference type="CDD" id="cd03334">
    <property type="entry name" value="Fab1_TCP"/>
    <property type="match status" value="1"/>
</dbReference>
<feature type="compositionally biased region" description="Low complexity" evidence="21">
    <location>
        <begin position="115"/>
        <end position="130"/>
    </location>
</feature>
<evidence type="ECO:0000313" key="24">
    <source>
        <dbReference type="EMBL" id="VVA97604.1"/>
    </source>
</evidence>
<dbReference type="PANTHER" id="PTHR45748:SF7">
    <property type="entry name" value="1-PHOSPHATIDYLINOSITOL 3-PHOSPHATE 5-KINASE-RELATED"/>
    <property type="match status" value="1"/>
</dbReference>
<keyword evidence="8 19" id="KW-0418">Kinase</keyword>
<feature type="domain" description="FYVE-type" evidence="22">
    <location>
        <begin position="38"/>
        <end position="104"/>
    </location>
</feature>
<feature type="region of interest" description="Disordered" evidence="21">
    <location>
        <begin position="816"/>
        <end position="857"/>
    </location>
</feature>
<dbReference type="GO" id="GO:0046854">
    <property type="term" value="P:phosphatidylinositol phosphate biosynthetic process"/>
    <property type="evidence" value="ECO:0007669"/>
    <property type="project" value="TreeGrafter"/>
</dbReference>
<evidence type="ECO:0000256" key="10">
    <source>
        <dbReference type="ARBA" id="ARBA00022840"/>
    </source>
</evidence>
<evidence type="ECO:0000256" key="7">
    <source>
        <dbReference type="ARBA" id="ARBA00022771"/>
    </source>
</evidence>
<dbReference type="PANTHER" id="PTHR45748">
    <property type="entry name" value="1-PHOSPHATIDYLINOSITOL 3-PHOSPHATE 5-KINASE-RELATED"/>
    <property type="match status" value="1"/>
</dbReference>
<keyword evidence="25" id="KW-1185">Reference proteome</keyword>
<dbReference type="EC" id="2.7.1.150" evidence="2"/>
<dbReference type="OrthoDB" id="158357at2759"/>
<dbReference type="SMART" id="SM00064">
    <property type="entry name" value="FYVE"/>
    <property type="match status" value="1"/>
</dbReference>
<evidence type="ECO:0000256" key="12">
    <source>
        <dbReference type="ARBA" id="ARBA00023136"/>
    </source>
</evidence>
<feature type="compositionally biased region" description="Acidic residues" evidence="21">
    <location>
        <begin position="321"/>
        <end position="342"/>
    </location>
</feature>
<dbReference type="Gene3D" id="3.30.800.10">
    <property type="entry name" value="Phosphatidylinositol Phosphate Kinase II Beta"/>
    <property type="match status" value="1"/>
</dbReference>
<protein>
    <recommendedName>
        <fullName evidence="2">1-phosphatidylinositol-3-phosphate 5-kinase</fullName>
        <ecNumber evidence="2">2.7.1.150</ecNumber>
    </recommendedName>
    <alternativeName>
        <fullName evidence="16">FYVE finger-containing phosphoinositide kinase</fullName>
    </alternativeName>
    <alternativeName>
        <fullName evidence="17">PIKfyve</fullName>
    </alternativeName>
    <alternativeName>
        <fullName evidence="15">Phosphatidylinositol 3-phosphate 5-kinase type III</fullName>
    </alternativeName>
</protein>
<dbReference type="PROSITE" id="PS50178">
    <property type="entry name" value="ZF_FYVE"/>
    <property type="match status" value="1"/>
</dbReference>
<evidence type="ECO:0000256" key="14">
    <source>
        <dbReference type="ARBA" id="ARBA00057940"/>
    </source>
</evidence>
<feature type="region of interest" description="Disordered" evidence="21">
    <location>
        <begin position="1147"/>
        <end position="1244"/>
    </location>
</feature>
<dbReference type="SUPFAM" id="SSF56104">
    <property type="entry name" value="SAICAR synthase-like"/>
    <property type="match status" value="1"/>
</dbReference>
<organism evidence="24 25">
    <name type="scientific">Arabis nemorensis</name>
    <dbReference type="NCBI Taxonomy" id="586526"/>
    <lineage>
        <taxon>Eukaryota</taxon>
        <taxon>Viridiplantae</taxon>
        <taxon>Streptophyta</taxon>
        <taxon>Embryophyta</taxon>
        <taxon>Tracheophyta</taxon>
        <taxon>Spermatophyta</taxon>
        <taxon>Magnoliopsida</taxon>
        <taxon>eudicotyledons</taxon>
        <taxon>Gunneridae</taxon>
        <taxon>Pentapetalae</taxon>
        <taxon>rosids</taxon>
        <taxon>malvids</taxon>
        <taxon>Brassicales</taxon>
        <taxon>Brassicaceae</taxon>
        <taxon>Arabideae</taxon>
        <taxon>Arabis</taxon>
    </lineage>
</organism>
<dbReference type="InterPro" id="IPR011011">
    <property type="entry name" value="Znf_FYVE_PHD"/>
</dbReference>
<keyword evidence="12" id="KW-0472">Membrane</keyword>
<dbReference type="GO" id="GO:0005524">
    <property type="term" value="F:ATP binding"/>
    <property type="evidence" value="ECO:0007669"/>
    <property type="project" value="UniProtKB-UniRule"/>
</dbReference>
<dbReference type="InterPro" id="IPR027483">
    <property type="entry name" value="PInositol-4-P-4/5-kinase_C_sf"/>
</dbReference>
<dbReference type="InterPro" id="IPR013083">
    <property type="entry name" value="Znf_RING/FYVE/PHD"/>
</dbReference>
<evidence type="ECO:0000256" key="8">
    <source>
        <dbReference type="ARBA" id="ARBA00022777"/>
    </source>
</evidence>
<dbReference type="FunFam" id="3.30.800.10:FF:000006">
    <property type="entry name" value="1-phosphatidylinositol-3-phosphate 5-kinase FAB1B"/>
    <property type="match status" value="1"/>
</dbReference>
<dbReference type="Gene3D" id="3.50.7.10">
    <property type="entry name" value="GroEL"/>
    <property type="match status" value="1"/>
</dbReference>
<dbReference type="GO" id="GO:0010008">
    <property type="term" value="C:endosome membrane"/>
    <property type="evidence" value="ECO:0007669"/>
    <property type="project" value="UniProtKB-SubCell"/>
</dbReference>
<evidence type="ECO:0000256" key="18">
    <source>
        <dbReference type="PROSITE-ProRule" id="PRU00091"/>
    </source>
</evidence>
<comment type="subcellular location">
    <subcellularLocation>
        <location evidence="1">Endosome membrane</location>
        <topology evidence="1">Peripheral membrane protein</topology>
    </subcellularLocation>
</comment>
<dbReference type="Gene3D" id="3.30.40.10">
    <property type="entry name" value="Zinc/RING finger domain, C3HC4 (zinc finger)"/>
    <property type="match status" value="1"/>
</dbReference>
<feature type="region of interest" description="Disordered" evidence="21">
    <location>
        <begin position="277"/>
        <end position="368"/>
    </location>
</feature>
<evidence type="ECO:0000256" key="19">
    <source>
        <dbReference type="PROSITE-ProRule" id="PRU00781"/>
    </source>
</evidence>
<evidence type="ECO:0000256" key="6">
    <source>
        <dbReference type="ARBA" id="ARBA00022753"/>
    </source>
</evidence>
<dbReference type="InterPro" id="IPR002498">
    <property type="entry name" value="PInositol-4-P-4/5-kinase_core"/>
</dbReference>
<feature type="compositionally biased region" description="Basic and acidic residues" evidence="21">
    <location>
        <begin position="837"/>
        <end position="848"/>
    </location>
</feature>
<dbReference type="InterPro" id="IPR000306">
    <property type="entry name" value="Znf_FYVE"/>
</dbReference>
<evidence type="ECO:0000256" key="13">
    <source>
        <dbReference type="ARBA" id="ARBA00023464"/>
    </source>
</evidence>
<feature type="region of interest" description="Disordered" evidence="21">
    <location>
        <begin position="108"/>
        <end position="130"/>
    </location>
</feature>
<dbReference type="GO" id="GO:0010256">
    <property type="term" value="P:endomembrane system organization"/>
    <property type="evidence" value="ECO:0007669"/>
    <property type="project" value="UniProtKB-ARBA"/>
</dbReference>
<dbReference type="SUPFAM" id="SSF52029">
    <property type="entry name" value="GroEL apical domain-like"/>
    <property type="match status" value="1"/>
</dbReference>
<feature type="coiled-coil region" evidence="20">
    <location>
        <begin position="1075"/>
        <end position="1106"/>
    </location>
</feature>
<dbReference type="InterPro" id="IPR017455">
    <property type="entry name" value="Znf_FYVE-rel"/>
</dbReference>
<keyword evidence="6" id="KW-0967">Endosome</keyword>
<dbReference type="EMBL" id="CABITT030000003">
    <property type="protein sequence ID" value="VVA97604.1"/>
    <property type="molecule type" value="Genomic_DNA"/>
</dbReference>
<dbReference type="Pfam" id="PF01363">
    <property type="entry name" value="FYVE"/>
    <property type="match status" value="1"/>
</dbReference>
<dbReference type="GO" id="GO:0009555">
    <property type="term" value="P:pollen development"/>
    <property type="evidence" value="ECO:0007669"/>
    <property type="project" value="UniProtKB-ARBA"/>
</dbReference>
<keyword evidence="9" id="KW-0862">Zinc</keyword>
<feature type="compositionally biased region" description="Basic and acidic residues" evidence="21">
    <location>
        <begin position="278"/>
        <end position="290"/>
    </location>
</feature>
<evidence type="ECO:0000256" key="4">
    <source>
        <dbReference type="ARBA" id="ARBA00022723"/>
    </source>
</evidence>
<evidence type="ECO:0000313" key="25">
    <source>
        <dbReference type="Proteomes" id="UP000489600"/>
    </source>
</evidence>
<dbReference type="Pfam" id="PF00118">
    <property type="entry name" value="Cpn60_TCP1"/>
    <property type="match status" value="1"/>
</dbReference>
<accession>A0A565B8Y9</accession>
<comment type="caution">
    <text evidence="24">The sequence shown here is derived from an EMBL/GenBank/DDBJ whole genome shotgun (WGS) entry which is preliminary data.</text>
</comment>
<sequence length="1790" mass="200443">MDTRDSNRTLSEIVSLVKSWLPWRSEPATVSRDFWMPDQSCRVCYECDSQFTLINRRHHCRLCGRVFCGKCTANSIPFAPTDLRTPREEWERIRVCNYCFRQWEQGDSGPHVSNIPELSTSPSETSILSSKTSTTANSSSFALGSMPGLIGPYQRVQRGSDVSLHGVSSMETSTTKQGKETSRRGSFIATDVDDLSCFALNRSDDEYDEYGVYHTDVETSHSPQANEYYGPMEYDEMSLCDGPCKHLSGETADQKSLSGSPLIHNCLESLIGEGAEQFQKKDEHEGRDECEAPSPPDISDDQVAEPVDFENNGLLWVPPDPENEEDERESPLFDEEDNEGDASGEWGYLRPSTSFGSGEYRSEDRTSEEHKKAMKNVVDGHFRALLAQLLQVENIPVSDDEGKESWLEIITSLSWEAANLLKPDMSKSGGMDPGGYVKVKCLASGFPHDSMVVKGVVCKKNVAHRRMRAKIEKARLLILGGGLEYQRVSNQLSSFDTLLQQEKDHLKMAVAKIHAERPNILLVEKSVSRYAQEYLLAKDISLVLNIKRPLLDRIARCTGAQIIPSVDHLSSQKLGSCEIFRVDRFLEEHGSAVQVGKKVVKTLMYFEGCPKPLGFTILLRGANEEELKKVKHVVQYGVFAAYHLALETSFLADEGASPELPLNSPITVALPDKSTSIERSISTVPGFTVSTCEKSPTMLSGSEPQRANSVPASELLSTTATLSIQKDINPLIPNGTGLQAREINPSFLIARYNVSLNLPDHVIEGRNSALSERSALADTPADFSNPTAKAKDILDNSLNSSGQGFVLKSSQSNMSVMVENPDNGSELTTVQHQNSENPKEPQSQKEEFPPSPSDHQSILVSLSSRSVWKGTVCERSHLFRIKYYGSFDKPLGRFLRDHLFDQNYRCRSCEMPSEAHVHCYTHRQGSLTISVKKLQDYLLPGEKEGKIWMWHRCLRCPRPNGFPPATLRVVMSDAAWGLSFGKFLELSFSNHAAASRVACCGHSLHRDCLRFYGFGNMVACFRYATIDVNSVYLPPSILSFNYDNQDWIQRETDEVVERAELLFSEVLNAISQIAEKGFRRQIGELEEVLQREKAEFEENMQKMLHREVKEGQPLVDILELYRIRRQLIFQSYMWDHRLISASTLHKLESSDNTKREENEKPSLAKSQTLPEMNAGTNSLLTGLEVNLNPDGDSTGDTGSLNKVQKEADTNSDLNQEKEDRGEVSPSKTLPDTSDPLENKLDVRRTQSDGQIVMKNLSATLDAAWIGERQTSVEIPTNNKILLPPSSMLNFSTFPPIAEGLKPIDLPEQQNEFKMGYPVSPALPSKTYENSEDSVSWLGMPFLNFYRSINKNFLLSSQKLDTFGEHSPIYISSFREAELQGGPRLLLPVGMNDVVVPVYDDEPTSMVAYALMSPEYQRQISVEGESLVSYPSELNIPRPVDDTIFDPSRSTGSVDESILSMSSSRSSSRLLDPLSYTKALHARVSYGEDGTLGKVKYTVTCYYAKRFEALRGICIPSELEFIRSLSRCKKWGAQGGKSNVFFAKTLDDRFIIKQVTKTELESFFKLAPDYFKYLSESISTKSPTCLAKILGIYQVVTKQLKSGKETKMDVLIMENLLFGRSVKRLYDLKGSSRARYNPDSSGSNKVLLDQNLIEAMPTSPIFVGNKAKRLLERAVWNDTAFLASGDVMDYSLLVGVDEEKNELVLGIIDFLRQYTWDKHLESWVKFTGILGGPKNEAPTVISPKQYKRRFRKAMTTYFLMVPDQWSPSTVVTSNSRSDQPEETSQAGTQAE</sequence>
<reference evidence="24" key="1">
    <citation type="submission" date="2019-07" db="EMBL/GenBank/DDBJ databases">
        <authorList>
            <person name="Dittberner H."/>
        </authorList>
    </citation>
    <scope>NUCLEOTIDE SEQUENCE [LARGE SCALE GENOMIC DNA]</scope>
</reference>
<dbReference type="PROSITE" id="PS51455">
    <property type="entry name" value="PIPK"/>
    <property type="match status" value="1"/>
</dbReference>
<dbReference type="InterPro" id="IPR002423">
    <property type="entry name" value="Cpn60/GroEL/TCP-1"/>
</dbReference>
<evidence type="ECO:0000256" key="21">
    <source>
        <dbReference type="SAM" id="MobiDB-lite"/>
    </source>
</evidence>
<dbReference type="FunFam" id="3.30.810.10:FF:000001">
    <property type="entry name" value="1-phosphatidylinositol 3-phosphate 5-kinase FAB1"/>
    <property type="match status" value="1"/>
</dbReference>
<dbReference type="SMART" id="SM00330">
    <property type="entry name" value="PIPKc"/>
    <property type="match status" value="1"/>
</dbReference>
<evidence type="ECO:0000259" key="22">
    <source>
        <dbReference type="PROSITE" id="PS50178"/>
    </source>
</evidence>
<evidence type="ECO:0000256" key="1">
    <source>
        <dbReference type="ARBA" id="ARBA00004481"/>
    </source>
</evidence>
<dbReference type="GO" id="GO:0008270">
    <property type="term" value="F:zinc ion binding"/>
    <property type="evidence" value="ECO:0007669"/>
    <property type="project" value="UniProtKB-KW"/>
</dbReference>
<dbReference type="Proteomes" id="UP000489600">
    <property type="component" value="Unassembled WGS sequence"/>
</dbReference>
<keyword evidence="3 19" id="KW-0808">Transferase</keyword>
<dbReference type="InterPro" id="IPR027409">
    <property type="entry name" value="GroEL-like_apical_dom_sf"/>
</dbReference>
<evidence type="ECO:0000256" key="16">
    <source>
        <dbReference type="ARBA" id="ARBA00077675"/>
    </source>
</evidence>
<keyword evidence="7 18" id="KW-0863">Zinc-finger</keyword>
<evidence type="ECO:0000256" key="3">
    <source>
        <dbReference type="ARBA" id="ARBA00022679"/>
    </source>
</evidence>
<dbReference type="FunFam" id="3.30.40.10:FF:000384">
    <property type="entry name" value="1-phosphatidylinositol-3-phosphate 5-kinase FAB1B"/>
    <property type="match status" value="1"/>
</dbReference>
<comment type="function">
    <text evidence="14">The PI(3,5)P2 regulatory complex regulates both the synthesis and turnover of phosphatidylinositol 3,5-bisphosphate (PtdIns(3,5)P2). Catalyzes the phosphorylation of phosphatidylinositol 3-phosphate on the fifth hydroxyl of the myo-inositol ring, to form phosphatidylinositol 3,5-bisphosphate. Plays an important role in maintenance of endomembrane homeostasis including endocytosis, vacuole formation, and vacuolar acidification processes. Required for development of viable pollen. Might mediate recycling of auxin transporters.</text>
</comment>
<dbReference type="GO" id="GO:0000285">
    <property type="term" value="F:1-phosphatidylinositol-3-phosphate 5-kinase activity"/>
    <property type="evidence" value="ECO:0007669"/>
    <property type="project" value="UniProtKB-EC"/>
</dbReference>
<evidence type="ECO:0000256" key="11">
    <source>
        <dbReference type="ARBA" id="ARBA00023054"/>
    </source>
</evidence>
<dbReference type="InterPro" id="IPR044769">
    <property type="entry name" value="PIKfyve_PIPKc"/>
</dbReference>
<comment type="subunit">
    <text evidence="13">Component of the PI(3,5)P2 regulatory complex at least composed of ATG18, SAC/FIG4, FAB1 and VAC14.</text>
</comment>
<dbReference type="FunFam" id="3.50.7.10:FF:000007">
    <property type="entry name" value="1-phosphatidylinositol 3-phosphate 5-kinase isoform X1"/>
    <property type="match status" value="1"/>
</dbReference>
<feature type="compositionally biased region" description="Basic and acidic residues" evidence="21">
    <location>
        <begin position="1203"/>
        <end position="1222"/>
    </location>
</feature>
<gene>
    <name evidence="24" type="ORF">ANE_LOCUS8049</name>
</gene>
<feature type="compositionally biased region" description="Basic and acidic residues" evidence="21">
    <location>
        <begin position="1147"/>
        <end position="1162"/>
    </location>
</feature>
<dbReference type="SUPFAM" id="SSF57903">
    <property type="entry name" value="FYVE/PHD zinc finger"/>
    <property type="match status" value="1"/>
</dbReference>
<dbReference type="CDD" id="cd17300">
    <property type="entry name" value="PIPKc_PIKfyve"/>
    <property type="match status" value="1"/>
</dbReference>
<evidence type="ECO:0000256" key="20">
    <source>
        <dbReference type="SAM" id="Coils"/>
    </source>
</evidence>
<dbReference type="InterPro" id="IPR027484">
    <property type="entry name" value="PInositol-4-P-5-kinase_N"/>
</dbReference>
<dbReference type="GO" id="GO:0007033">
    <property type="term" value="P:vacuole organization"/>
    <property type="evidence" value="ECO:0007669"/>
    <property type="project" value="UniProtKB-ARBA"/>
</dbReference>
<feature type="region of interest" description="Disordered" evidence="21">
    <location>
        <begin position="1766"/>
        <end position="1790"/>
    </location>
</feature>
<name>A0A565B8Y9_9BRAS</name>
<evidence type="ECO:0000259" key="23">
    <source>
        <dbReference type="PROSITE" id="PS51455"/>
    </source>
</evidence>
<keyword evidence="11 20" id="KW-0175">Coiled coil</keyword>
<feature type="compositionally biased region" description="Polar residues" evidence="21">
    <location>
        <begin position="822"/>
        <end position="836"/>
    </location>
</feature>
<feature type="compositionally biased region" description="Polar residues" evidence="21">
    <location>
        <begin position="1164"/>
        <end position="1180"/>
    </location>
</feature>
<feature type="domain" description="PIPK" evidence="23">
    <location>
        <begin position="1440"/>
        <end position="1757"/>
    </location>
</feature>
<evidence type="ECO:0000256" key="17">
    <source>
        <dbReference type="ARBA" id="ARBA00081348"/>
    </source>
</evidence>
<dbReference type="Gene3D" id="3.30.810.10">
    <property type="entry name" value="2-Layer Sandwich"/>
    <property type="match status" value="1"/>
</dbReference>
<keyword evidence="10 19" id="KW-0067">ATP-binding</keyword>
<evidence type="ECO:0000256" key="15">
    <source>
        <dbReference type="ARBA" id="ARBA00077223"/>
    </source>
</evidence>
<keyword evidence="4" id="KW-0479">Metal-binding</keyword>